<gene>
    <name evidence="1" type="ORF">IW19_04410</name>
</gene>
<dbReference type="AlphaFoldDB" id="A0A085ZK58"/>
<sequence>MSNDFLNVFLNEMKTNVNGFIAVAVTEIESGLSFGNLTIDPSFDPELAAAYNLEVVKAKLNAVKALNLNQDIEDILITLSNQIHIIDISPNKKFMIYLAADSAKANLGMTRAILRKHKSELEKNLA</sequence>
<dbReference type="OrthoDB" id="572168at2"/>
<evidence type="ECO:0008006" key="3">
    <source>
        <dbReference type="Google" id="ProtNLM"/>
    </source>
</evidence>
<dbReference type="eggNOG" id="COG4753">
    <property type="taxonomic scope" value="Bacteria"/>
</dbReference>
<keyword evidence="2" id="KW-1185">Reference proteome</keyword>
<evidence type="ECO:0000313" key="2">
    <source>
        <dbReference type="Proteomes" id="UP000028715"/>
    </source>
</evidence>
<accession>A0A085ZK58</accession>
<reference evidence="1 2" key="1">
    <citation type="submission" date="2014-07" db="EMBL/GenBank/DDBJ databases">
        <title>Genome of Flavobacterium reichenbachii LMG 25512.</title>
        <authorList>
            <person name="Stropko S.J."/>
            <person name="Pipes S.E."/>
            <person name="Newman J.D."/>
        </authorList>
    </citation>
    <scope>NUCLEOTIDE SEQUENCE [LARGE SCALE GENOMIC DNA]</scope>
    <source>
        <strain evidence="1 2">LMG 25512</strain>
    </source>
</reference>
<organism evidence="1 2">
    <name type="scientific">Flavobacterium reichenbachii</name>
    <dbReference type="NCBI Taxonomy" id="362418"/>
    <lineage>
        <taxon>Bacteria</taxon>
        <taxon>Pseudomonadati</taxon>
        <taxon>Bacteroidota</taxon>
        <taxon>Flavobacteriia</taxon>
        <taxon>Flavobacteriales</taxon>
        <taxon>Flavobacteriaceae</taxon>
        <taxon>Flavobacterium</taxon>
    </lineage>
</organism>
<proteinExistence type="predicted"/>
<dbReference type="RefSeq" id="WP_035681594.1">
    <property type="nucleotide sequence ID" value="NZ_JPRL01000001.1"/>
</dbReference>
<protein>
    <recommendedName>
        <fullName evidence="3">Roadblock/LAMTOR2 domain-containing protein</fullName>
    </recommendedName>
</protein>
<comment type="caution">
    <text evidence="1">The sequence shown here is derived from an EMBL/GenBank/DDBJ whole genome shotgun (WGS) entry which is preliminary data.</text>
</comment>
<dbReference type="STRING" id="362418.IW19_04410"/>
<evidence type="ECO:0000313" key="1">
    <source>
        <dbReference type="EMBL" id="KFF04822.1"/>
    </source>
</evidence>
<dbReference type="EMBL" id="JPRL01000001">
    <property type="protein sequence ID" value="KFF04822.1"/>
    <property type="molecule type" value="Genomic_DNA"/>
</dbReference>
<name>A0A085ZK58_9FLAO</name>
<dbReference type="Proteomes" id="UP000028715">
    <property type="component" value="Unassembled WGS sequence"/>
</dbReference>